<keyword evidence="1" id="KW-0732">Signal</keyword>
<accession>A0A8K0IVI3</accession>
<feature type="signal peptide" evidence="1">
    <location>
        <begin position="1"/>
        <end position="31"/>
    </location>
</feature>
<evidence type="ECO:0000313" key="2">
    <source>
        <dbReference type="EMBL" id="KAG1368452.1"/>
    </source>
</evidence>
<proteinExistence type="predicted"/>
<feature type="chain" id="PRO_5035453210" description="Methyltransferase type 11 domain-containing protein" evidence="1">
    <location>
        <begin position="32"/>
        <end position="229"/>
    </location>
</feature>
<sequence>MVLKILVASAALAAAALLLLDLAARIGGASGGCDAFLPEFPAPLANSTDLDAAFRELIARNWLSPGGRALCVGPGSGAAATAARQLGFRTAAVAAPFAACCGLPFAAASFDLAFSAALDRARVPARVVLEMERVLRPGRVGAVLQLVSGPGLMKAAAPVASLLRFSEVIGARAVNGSAMVVFKKWGHPGSASSGLSGGTCDNAMTKTPLLSDEIVELVRVALLPRGAFW</sequence>
<reference evidence="2" key="2">
    <citation type="submission" date="2019-07" db="EMBL/GenBank/DDBJ databases">
        <authorList>
            <person name="Yang Y."/>
            <person name="Bocs S."/>
            <person name="Baudouin L."/>
        </authorList>
    </citation>
    <scope>NUCLEOTIDE SEQUENCE</scope>
    <source>
        <tissue evidence="2">Spear leaf of Hainan Tall coconut</tissue>
    </source>
</reference>
<dbReference type="Gene3D" id="3.40.50.150">
    <property type="entry name" value="Vaccinia Virus protein VP39"/>
    <property type="match status" value="1"/>
</dbReference>
<dbReference type="OrthoDB" id="1076011at2759"/>
<dbReference type="InterPro" id="IPR029063">
    <property type="entry name" value="SAM-dependent_MTases_sf"/>
</dbReference>
<dbReference type="EMBL" id="CM017885">
    <property type="protein sequence ID" value="KAG1368452.1"/>
    <property type="molecule type" value="Genomic_DNA"/>
</dbReference>
<evidence type="ECO:0008006" key="4">
    <source>
        <dbReference type="Google" id="ProtNLM"/>
    </source>
</evidence>
<dbReference type="PANTHER" id="PTHR47291:SF1">
    <property type="entry name" value="PEPTIDE UPSTREAM PROTEIN"/>
    <property type="match status" value="1"/>
</dbReference>
<dbReference type="SUPFAM" id="SSF53335">
    <property type="entry name" value="S-adenosyl-L-methionine-dependent methyltransferases"/>
    <property type="match status" value="1"/>
</dbReference>
<reference evidence="2" key="1">
    <citation type="journal article" date="2017" name="Gigascience">
        <title>The genome draft of coconut (Cocos nucifera).</title>
        <authorList>
            <person name="Xiao Y."/>
            <person name="Xu P."/>
            <person name="Fan H."/>
            <person name="Baudouin L."/>
            <person name="Xia W."/>
            <person name="Bocs S."/>
            <person name="Xu J."/>
            <person name="Li Q."/>
            <person name="Guo A."/>
            <person name="Zhou L."/>
            <person name="Li J."/>
            <person name="Wu Y."/>
            <person name="Ma Z."/>
            <person name="Armero A."/>
            <person name="Issali A.E."/>
            <person name="Liu N."/>
            <person name="Peng M."/>
            <person name="Yang Y."/>
        </authorList>
    </citation>
    <scope>NUCLEOTIDE SEQUENCE</scope>
    <source>
        <tissue evidence="2">Spear leaf of Hainan Tall coconut</tissue>
    </source>
</reference>
<dbReference type="AlphaFoldDB" id="A0A8K0IVI3"/>
<name>A0A8K0IVI3_COCNU</name>
<comment type="caution">
    <text evidence="2">The sequence shown here is derived from an EMBL/GenBank/DDBJ whole genome shotgun (WGS) entry which is preliminary data.</text>
</comment>
<gene>
    <name evidence="2" type="ORF">COCNU_14G009200</name>
</gene>
<evidence type="ECO:0000256" key="1">
    <source>
        <dbReference type="SAM" id="SignalP"/>
    </source>
</evidence>
<evidence type="ECO:0000313" key="3">
    <source>
        <dbReference type="Proteomes" id="UP000797356"/>
    </source>
</evidence>
<keyword evidence="3" id="KW-1185">Reference proteome</keyword>
<dbReference type="PANTHER" id="PTHR47291">
    <property type="entry name" value="PEPTIDE UPSTREAM PROTEIN"/>
    <property type="match status" value="1"/>
</dbReference>
<protein>
    <recommendedName>
        <fullName evidence="4">Methyltransferase type 11 domain-containing protein</fullName>
    </recommendedName>
</protein>
<dbReference type="Proteomes" id="UP000797356">
    <property type="component" value="Chromosome 14"/>
</dbReference>
<organism evidence="2 3">
    <name type="scientific">Cocos nucifera</name>
    <name type="common">Coconut palm</name>
    <dbReference type="NCBI Taxonomy" id="13894"/>
    <lineage>
        <taxon>Eukaryota</taxon>
        <taxon>Viridiplantae</taxon>
        <taxon>Streptophyta</taxon>
        <taxon>Embryophyta</taxon>
        <taxon>Tracheophyta</taxon>
        <taxon>Spermatophyta</taxon>
        <taxon>Magnoliopsida</taxon>
        <taxon>Liliopsida</taxon>
        <taxon>Arecaceae</taxon>
        <taxon>Arecoideae</taxon>
        <taxon>Cocoseae</taxon>
        <taxon>Attaleinae</taxon>
        <taxon>Cocos</taxon>
    </lineage>
</organism>